<evidence type="ECO:0000256" key="1">
    <source>
        <dbReference type="SAM" id="SignalP"/>
    </source>
</evidence>
<dbReference type="Proteomes" id="UP001302477">
    <property type="component" value="Chromosome"/>
</dbReference>
<sequence length="363" mass="39082">MRASNFRTLLRNCLCVLALAAAALMPCAASAQSSNQDPCGDGSGIMPVADKSLGVCGLDDTEQAVVYEGDLSIPFSIRSCWADWEGNEWSTAYCSKSRDYTMEVIGPAQGQKFLLSGPSGNVAVTLEFHHPSTTATTIIPGQVTSTRFRGAANGQQTPVYFSLTPDSTVAPAPGIYRGTLQLYLYQCNPWGDPNNPYDPIICKGSTASDNRTELNPPLTLDIALVVGSSIRISGLEDMVLQMPNPLADITAEQHFCVYTTANSDFSLRADSLNGNGEFLLGGVSSSDTIAYEINILSEIPPKKKAKLTEGVFTKKDWKGHASLDCTGYSDENMLLELTIPAANLANPQDYQYMDTLTLTVEMN</sequence>
<feature type="signal peptide" evidence="1">
    <location>
        <begin position="1"/>
        <end position="31"/>
    </location>
</feature>
<dbReference type="RefSeq" id="WP_318953295.1">
    <property type="nucleotide sequence ID" value="NZ_CP137555.1"/>
</dbReference>
<keyword evidence="1" id="KW-0732">Signal</keyword>
<feature type="chain" id="PRO_5043972747" description="Spore coat protein U domain-containing protein" evidence="1">
    <location>
        <begin position="32"/>
        <end position="363"/>
    </location>
</feature>
<dbReference type="AlphaFoldDB" id="A0AAU0MZF6"/>
<evidence type="ECO:0000313" key="3">
    <source>
        <dbReference type="Proteomes" id="UP001302477"/>
    </source>
</evidence>
<evidence type="ECO:0000313" key="2">
    <source>
        <dbReference type="EMBL" id="WOX04819.1"/>
    </source>
</evidence>
<reference evidence="2 3" key="1">
    <citation type="submission" date="2023-10" db="EMBL/GenBank/DDBJ databases">
        <title>Description of Microbulbifer bruguierae sp. nov., isolated from the sediments of mangrove plant Bruguiera sexangula and comparative genomic analyses of the genus Microbulbifer.</title>
        <authorList>
            <person name="Long M."/>
        </authorList>
    </citation>
    <scope>NUCLEOTIDE SEQUENCE [LARGE SCALE GENOMIC DNA]</scope>
    <source>
        <strain evidence="2 3">SPO729</strain>
    </source>
</reference>
<evidence type="ECO:0008006" key="4">
    <source>
        <dbReference type="Google" id="ProtNLM"/>
    </source>
</evidence>
<protein>
    <recommendedName>
        <fullName evidence="4">Spore coat protein U domain-containing protein</fullName>
    </recommendedName>
</protein>
<dbReference type="EMBL" id="CP137555">
    <property type="protein sequence ID" value="WOX04819.1"/>
    <property type="molecule type" value="Genomic_DNA"/>
</dbReference>
<name>A0AAU0MZF6_9GAMM</name>
<proteinExistence type="predicted"/>
<accession>A0AAU0MZF6</accession>
<keyword evidence="3" id="KW-1185">Reference proteome</keyword>
<dbReference type="KEGG" id="mpaf:R5R33_13865"/>
<organism evidence="2 3">
    <name type="scientific">Microbulbifer pacificus</name>
    <dbReference type="NCBI Taxonomy" id="407164"/>
    <lineage>
        <taxon>Bacteria</taxon>
        <taxon>Pseudomonadati</taxon>
        <taxon>Pseudomonadota</taxon>
        <taxon>Gammaproteobacteria</taxon>
        <taxon>Cellvibrionales</taxon>
        <taxon>Microbulbiferaceae</taxon>
        <taxon>Microbulbifer</taxon>
    </lineage>
</organism>
<gene>
    <name evidence="2" type="ORF">R5R33_13865</name>
</gene>